<evidence type="ECO:0000313" key="2">
    <source>
        <dbReference type="Proteomes" id="UP000252707"/>
    </source>
</evidence>
<proteinExistence type="predicted"/>
<name>A0A369C5V0_9GAMM</name>
<protein>
    <submittedName>
        <fullName evidence="1">Uncharacterized protein</fullName>
    </submittedName>
</protein>
<gene>
    <name evidence="1" type="ORF">DFQ59_108154</name>
</gene>
<accession>A0A369C5V0</accession>
<sequence length="38" mass="3947">MTGFHSDDKGAGHLGEGICEMERMFVLPGITAGAWAPG</sequence>
<organism evidence="1 2">
    <name type="scientific">Thioalbus denitrificans</name>
    <dbReference type="NCBI Taxonomy" id="547122"/>
    <lineage>
        <taxon>Bacteria</taxon>
        <taxon>Pseudomonadati</taxon>
        <taxon>Pseudomonadota</taxon>
        <taxon>Gammaproteobacteria</taxon>
        <taxon>Chromatiales</taxon>
        <taxon>Ectothiorhodospiraceae</taxon>
        <taxon>Thioalbus</taxon>
    </lineage>
</organism>
<comment type="caution">
    <text evidence="1">The sequence shown here is derived from an EMBL/GenBank/DDBJ whole genome shotgun (WGS) entry which is preliminary data.</text>
</comment>
<dbReference type="EMBL" id="QPJY01000008">
    <property type="protein sequence ID" value="RCX28126.1"/>
    <property type="molecule type" value="Genomic_DNA"/>
</dbReference>
<evidence type="ECO:0000313" key="1">
    <source>
        <dbReference type="EMBL" id="RCX28126.1"/>
    </source>
</evidence>
<dbReference type="AlphaFoldDB" id="A0A369C5V0"/>
<keyword evidence="2" id="KW-1185">Reference proteome</keyword>
<dbReference type="Proteomes" id="UP000252707">
    <property type="component" value="Unassembled WGS sequence"/>
</dbReference>
<reference evidence="1 2" key="1">
    <citation type="submission" date="2018-07" db="EMBL/GenBank/DDBJ databases">
        <title>Genomic Encyclopedia of Type Strains, Phase IV (KMG-IV): sequencing the most valuable type-strain genomes for metagenomic binning, comparative biology and taxonomic classification.</title>
        <authorList>
            <person name="Goeker M."/>
        </authorList>
    </citation>
    <scope>NUCLEOTIDE SEQUENCE [LARGE SCALE GENOMIC DNA]</scope>
    <source>
        <strain evidence="1 2">DSM 26407</strain>
    </source>
</reference>